<evidence type="ECO:0000313" key="8">
    <source>
        <dbReference type="EMBL" id="KAJ5342076.1"/>
    </source>
</evidence>
<dbReference type="InterPro" id="IPR001613">
    <property type="entry name" value="Flavin_amine_oxidase"/>
</dbReference>
<dbReference type="PANTHER" id="PTHR43563">
    <property type="entry name" value="AMINE OXIDASE"/>
    <property type="match status" value="1"/>
</dbReference>
<reference evidence="8" key="1">
    <citation type="submission" date="2022-12" db="EMBL/GenBank/DDBJ databases">
        <authorList>
            <person name="Petersen C."/>
        </authorList>
    </citation>
    <scope>NUCLEOTIDE SEQUENCE</scope>
    <source>
        <strain evidence="8">IBT 35675</strain>
    </source>
</reference>
<evidence type="ECO:0000256" key="3">
    <source>
        <dbReference type="ARBA" id="ARBA00023002"/>
    </source>
</evidence>
<name>A0A9W9QPX0_PENBR</name>
<comment type="cofactor">
    <cofactor evidence="1 6">
        <name>FAD</name>
        <dbReference type="ChEBI" id="CHEBI:57692"/>
    </cofactor>
</comment>
<dbReference type="AlphaFoldDB" id="A0A9W9QPX0"/>
<evidence type="ECO:0000256" key="5">
    <source>
        <dbReference type="PIRSR" id="PIRSR601613-1"/>
    </source>
</evidence>
<dbReference type="EMBL" id="JAPZBR010000008">
    <property type="protein sequence ID" value="KAJ5342076.1"/>
    <property type="molecule type" value="Genomic_DNA"/>
</dbReference>
<comment type="caution">
    <text evidence="8">The sequence shown here is derived from an EMBL/GenBank/DDBJ whole genome shotgun (WGS) entry which is preliminary data.</text>
</comment>
<dbReference type="GO" id="GO:0097621">
    <property type="term" value="F:monoamine oxidase activity"/>
    <property type="evidence" value="ECO:0007669"/>
    <property type="project" value="UniProtKB-EC"/>
</dbReference>
<evidence type="ECO:0000313" key="9">
    <source>
        <dbReference type="Proteomes" id="UP001148299"/>
    </source>
</evidence>
<evidence type="ECO:0000256" key="4">
    <source>
        <dbReference type="ARBA" id="ARBA00048448"/>
    </source>
</evidence>
<dbReference type="EC" id="1.4.3.-" evidence="6"/>
<organism evidence="8 9">
    <name type="scientific">Penicillium brevicompactum</name>
    <dbReference type="NCBI Taxonomy" id="5074"/>
    <lineage>
        <taxon>Eukaryota</taxon>
        <taxon>Fungi</taxon>
        <taxon>Dikarya</taxon>
        <taxon>Ascomycota</taxon>
        <taxon>Pezizomycotina</taxon>
        <taxon>Eurotiomycetes</taxon>
        <taxon>Eurotiomycetidae</taxon>
        <taxon>Eurotiales</taxon>
        <taxon>Aspergillaceae</taxon>
        <taxon>Penicillium</taxon>
    </lineage>
</organism>
<evidence type="ECO:0000259" key="7">
    <source>
        <dbReference type="Pfam" id="PF01593"/>
    </source>
</evidence>
<evidence type="ECO:0000256" key="2">
    <source>
        <dbReference type="ARBA" id="ARBA00005995"/>
    </source>
</evidence>
<sequence>MYDTIIIGAGLSGLQAALKIHEAGHSVLILEARDRVGGKTCTVSLETGGCVDLGAAWINDTNQSRMYGYAQRFNLELVKQNTVGNGLMQDLDGAIIPFAYGSTPPFENESDVQNLNKVRDAIHELSIQARNSLLADTENEQVRDLDKITLEEFVQSQQGSERTLKMINLWTQVMLGIDSNEISAACFVDYCAKGGGLMQMRSDTKHGGQYLRFRQGTQSVAKNLAKLLPPGSIRLLSPVAAVSDQANKVEVIVASPLSKKSVFTARKLIVSIPTPLYKDITFSPALPARKWTASTSTKLGTYTKSIIVYSEPWWIENNLCGLILSYDGPIVVARDTSSAADGQYSLTCFVNGSIGRKWSELAPFKRQNAVLQHLFQITGDARALDPVDVLERQWMNEQWSQGAVCPISAPGVMTSVGHLWKAPIGNIHFVGTEFAREWKGYMEGAVRSGEEGADEVLRLLNDRPKL</sequence>
<proteinExistence type="inferred from homology"/>
<dbReference type="PANTHER" id="PTHR43563:SF14">
    <property type="entry name" value="AMINE OXIDASE"/>
    <property type="match status" value="1"/>
</dbReference>
<keyword evidence="6" id="KW-0274">FAD</keyword>
<dbReference type="PRINTS" id="PR00757">
    <property type="entry name" value="AMINEOXDASEF"/>
</dbReference>
<dbReference type="InterPro" id="IPR050703">
    <property type="entry name" value="Flavin_MAO"/>
</dbReference>
<dbReference type="SUPFAM" id="SSF54373">
    <property type="entry name" value="FAD-linked reductases, C-terminal domain"/>
    <property type="match status" value="1"/>
</dbReference>
<comment type="similarity">
    <text evidence="2 6">Belongs to the flavin monoamine oxidase family.</text>
</comment>
<keyword evidence="9" id="KW-1185">Reference proteome</keyword>
<dbReference type="InterPro" id="IPR036188">
    <property type="entry name" value="FAD/NAD-bd_sf"/>
</dbReference>
<dbReference type="Gene3D" id="3.50.50.60">
    <property type="entry name" value="FAD/NAD(P)-binding domain"/>
    <property type="match status" value="1"/>
</dbReference>
<dbReference type="Gene3D" id="1.10.405.10">
    <property type="entry name" value="Guanine Nucleotide Dissociation Inhibitor, domain 1"/>
    <property type="match status" value="1"/>
</dbReference>
<dbReference type="Gene3D" id="3.90.660.10">
    <property type="match status" value="1"/>
</dbReference>
<dbReference type="SUPFAM" id="SSF51905">
    <property type="entry name" value="FAD/NAD(P)-binding domain"/>
    <property type="match status" value="1"/>
</dbReference>
<keyword evidence="3 6" id="KW-0560">Oxidoreductase</keyword>
<protein>
    <recommendedName>
        <fullName evidence="6">Amine oxidase</fullName>
        <ecNumber evidence="6">1.4.3.-</ecNumber>
    </recommendedName>
</protein>
<dbReference type="Pfam" id="PF01593">
    <property type="entry name" value="Amino_oxidase"/>
    <property type="match status" value="1"/>
</dbReference>
<dbReference type="InterPro" id="IPR002937">
    <property type="entry name" value="Amino_oxidase"/>
</dbReference>
<keyword evidence="6" id="KW-0285">Flavoprotein</keyword>
<gene>
    <name evidence="8" type="ORF">N7541_011200</name>
</gene>
<reference evidence="8" key="2">
    <citation type="journal article" date="2023" name="IMA Fungus">
        <title>Comparative genomic study of the Penicillium genus elucidates a diverse pangenome and 15 lateral gene transfer events.</title>
        <authorList>
            <person name="Petersen C."/>
            <person name="Sorensen T."/>
            <person name="Nielsen M.R."/>
            <person name="Sondergaard T.E."/>
            <person name="Sorensen J.L."/>
            <person name="Fitzpatrick D.A."/>
            <person name="Frisvad J.C."/>
            <person name="Nielsen K.L."/>
        </authorList>
    </citation>
    <scope>NUCLEOTIDE SEQUENCE</scope>
    <source>
        <strain evidence="8">IBT 35675</strain>
    </source>
</reference>
<feature type="binding site" evidence="5">
    <location>
        <position position="433"/>
    </location>
    <ligand>
        <name>FAD</name>
        <dbReference type="ChEBI" id="CHEBI:57692"/>
    </ligand>
</feature>
<evidence type="ECO:0000256" key="1">
    <source>
        <dbReference type="ARBA" id="ARBA00001974"/>
    </source>
</evidence>
<evidence type="ECO:0000256" key="6">
    <source>
        <dbReference type="RuleBase" id="RU362067"/>
    </source>
</evidence>
<dbReference type="Proteomes" id="UP001148299">
    <property type="component" value="Unassembled WGS sequence"/>
</dbReference>
<feature type="binding site" evidence="5">
    <location>
        <begin position="31"/>
        <end position="32"/>
    </location>
    <ligand>
        <name>FAD</name>
        <dbReference type="ChEBI" id="CHEBI:57692"/>
    </ligand>
</feature>
<feature type="domain" description="Amine oxidase" evidence="7">
    <location>
        <begin position="11"/>
        <end position="457"/>
    </location>
</feature>
<feature type="binding site" evidence="5">
    <location>
        <position position="239"/>
    </location>
    <ligand>
        <name>FAD</name>
        <dbReference type="ChEBI" id="CHEBI:57692"/>
    </ligand>
</feature>
<accession>A0A9W9QPX0</accession>
<feature type="binding site" evidence="5">
    <location>
        <position position="349"/>
    </location>
    <ligand>
        <name>substrate</name>
    </ligand>
</feature>
<feature type="binding site" evidence="5">
    <location>
        <position position="12"/>
    </location>
    <ligand>
        <name>FAD</name>
        <dbReference type="ChEBI" id="CHEBI:57692"/>
    </ligand>
</feature>
<comment type="catalytic activity">
    <reaction evidence="4">
        <text>a secondary aliphatic amine + O2 + H2O = a primary amine + an aldehyde + H2O2</text>
        <dbReference type="Rhea" id="RHEA:26414"/>
        <dbReference type="ChEBI" id="CHEBI:15377"/>
        <dbReference type="ChEBI" id="CHEBI:15379"/>
        <dbReference type="ChEBI" id="CHEBI:16240"/>
        <dbReference type="ChEBI" id="CHEBI:17478"/>
        <dbReference type="ChEBI" id="CHEBI:58855"/>
        <dbReference type="ChEBI" id="CHEBI:65296"/>
        <dbReference type="EC" id="1.4.3.4"/>
    </reaction>
</comment>